<dbReference type="PANTHER" id="PTHR10075">
    <property type="entry name" value="BASIGIN RELATED"/>
    <property type="match status" value="1"/>
</dbReference>
<dbReference type="PANTHER" id="PTHR10075:SF100">
    <property type="entry name" value="FASCICLIN-2"/>
    <property type="match status" value="1"/>
</dbReference>
<accession>A0A6H5GWA0</accession>
<organism evidence="4 5">
    <name type="scientific">Nesidiocoris tenuis</name>
    <dbReference type="NCBI Taxonomy" id="355587"/>
    <lineage>
        <taxon>Eukaryota</taxon>
        <taxon>Metazoa</taxon>
        <taxon>Ecdysozoa</taxon>
        <taxon>Arthropoda</taxon>
        <taxon>Hexapoda</taxon>
        <taxon>Insecta</taxon>
        <taxon>Pterygota</taxon>
        <taxon>Neoptera</taxon>
        <taxon>Paraneoptera</taxon>
        <taxon>Hemiptera</taxon>
        <taxon>Heteroptera</taxon>
        <taxon>Panheteroptera</taxon>
        <taxon>Cimicomorpha</taxon>
        <taxon>Miridae</taxon>
        <taxon>Dicyphina</taxon>
        <taxon>Nesidiocoris</taxon>
    </lineage>
</organism>
<dbReference type="Gene3D" id="2.60.40.10">
    <property type="entry name" value="Immunoglobulins"/>
    <property type="match status" value="1"/>
</dbReference>
<dbReference type="GO" id="GO:0070593">
    <property type="term" value="P:dendrite self-avoidance"/>
    <property type="evidence" value="ECO:0007669"/>
    <property type="project" value="TreeGrafter"/>
</dbReference>
<dbReference type="EMBL" id="CADCXU010019148">
    <property type="protein sequence ID" value="CAB0007585.1"/>
    <property type="molecule type" value="Genomic_DNA"/>
</dbReference>
<protein>
    <recommendedName>
        <fullName evidence="3">Ig-like domain-containing protein</fullName>
    </recommendedName>
</protein>
<sequence length="144" mass="16236">MGAERTPKRIRKSVSYYYQFSRPTDQTPPEPDNLHVHNGQFRSPRITEHPSDVVVPKNEPVTLNCKAEGRPEPQIRWYKDGEPINTSPPDVRTHRVLLPSGSLFFLRMTNNGKHPLYGLLRSAVSGAAPPGGGNRNSRTVKPEW</sequence>
<dbReference type="GO" id="GO:0030424">
    <property type="term" value="C:axon"/>
    <property type="evidence" value="ECO:0007669"/>
    <property type="project" value="TreeGrafter"/>
</dbReference>
<evidence type="ECO:0000256" key="1">
    <source>
        <dbReference type="ARBA" id="ARBA00023319"/>
    </source>
</evidence>
<keyword evidence="5" id="KW-1185">Reference proteome</keyword>
<feature type="compositionally biased region" description="Polar residues" evidence="2">
    <location>
        <begin position="135"/>
        <end position="144"/>
    </location>
</feature>
<keyword evidence="1" id="KW-0393">Immunoglobulin domain</keyword>
<feature type="domain" description="Ig-like" evidence="3">
    <location>
        <begin position="44"/>
        <end position="89"/>
    </location>
</feature>
<dbReference type="PROSITE" id="PS50835">
    <property type="entry name" value="IG_LIKE"/>
    <property type="match status" value="1"/>
</dbReference>
<dbReference type="InterPro" id="IPR036179">
    <property type="entry name" value="Ig-like_dom_sf"/>
</dbReference>
<feature type="region of interest" description="Disordered" evidence="2">
    <location>
        <begin position="21"/>
        <end position="52"/>
    </location>
</feature>
<dbReference type="GO" id="GO:0007156">
    <property type="term" value="P:homophilic cell adhesion via plasma membrane adhesion molecules"/>
    <property type="evidence" value="ECO:0007669"/>
    <property type="project" value="TreeGrafter"/>
</dbReference>
<dbReference type="Pfam" id="PF13927">
    <property type="entry name" value="Ig_3"/>
    <property type="match status" value="1"/>
</dbReference>
<dbReference type="InterPro" id="IPR007110">
    <property type="entry name" value="Ig-like_dom"/>
</dbReference>
<dbReference type="OrthoDB" id="428111at2759"/>
<name>A0A6H5GWA0_9HEMI</name>
<dbReference type="GO" id="GO:0007411">
    <property type="term" value="P:axon guidance"/>
    <property type="evidence" value="ECO:0007669"/>
    <property type="project" value="TreeGrafter"/>
</dbReference>
<proteinExistence type="predicted"/>
<dbReference type="GO" id="GO:0005886">
    <property type="term" value="C:plasma membrane"/>
    <property type="evidence" value="ECO:0007669"/>
    <property type="project" value="TreeGrafter"/>
</dbReference>
<gene>
    <name evidence="4" type="ORF">NTEN_LOCUS12857</name>
</gene>
<evidence type="ECO:0000259" key="3">
    <source>
        <dbReference type="PROSITE" id="PS50835"/>
    </source>
</evidence>
<feature type="region of interest" description="Disordered" evidence="2">
    <location>
        <begin position="124"/>
        <end position="144"/>
    </location>
</feature>
<evidence type="ECO:0000313" key="5">
    <source>
        <dbReference type="Proteomes" id="UP000479000"/>
    </source>
</evidence>
<dbReference type="InterPro" id="IPR013783">
    <property type="entry name" value="Ig-like_fold"/>
</dbReference>
<dbReference type="SUPFAM" id="SSF48726">
    <property type="entry name" value="Immunoglobulin"/>
    <property type="match status" value="1"/>
</dbReference>
<dbReference type="GO" id="GO:0098632">
    <property type="term" value="F:cell-cell adhesion mediator activity"/>
    <property type="evidence" value="ECO:0007669"/>
    <property type="project" value="TreeGrafter"/>
</dbReference>
<reference evidence="4 5" key="1">
    <citation type="submission" date="2020-02" db="EMBL/GenBank/DDBJ databases">
        <authorList>
            <person name="Ferguson B K."/>
        </authorList>
    </citation>
    <scope>NUCLEOTIDE SEQUENCE [LARGE SCALE GENOMIC DNA]</scope>
</reference>
<dbReference type="Proteomes" id="UP000479000">
    <property type="component" value="Unassembled WGS sequence"/>
</dbReference>
<dbReference type="AlphaFoldDB" id="A0A6H5GWA0"/>
<evidence type="ECO:0000313" key="4">
    <source>
        <dbReference type="EMBL" id="CAB0007585.1"/>
    </source>
</evidence>
<evidence type="ECO:0000256" key="2">
    <source>
        <dbReference type="SAM" id="MobiDB-lite"/>
    </source>
</evidence>